<dbReference type="PROSITE" id="PS51257">
    <property type="entry name" value="PROKAR_LIPOPROTEIN"/>
    <property type="match status" value="1"/>
</dbReference>
<dbReference type="Proteomes" id="UP000237968">
    <property type="component" value="Unassembled WGS sequence"/>
</dbReference>
<dbReference type="AlphaFoldDB" id="A0A2S9XHB4"/>
<dbReference type="OrthoDB" id="5486678at2"/>
<keyword evidence="2" id="KW-1185">Reference proteome</keyword>
<sequence>MTPRSLAVLAVATLLGGCGVRKGAPDWIGSDAAVVRCTVSGPNLELPQLFDAIPSVAVPTGFYARTMDPMALDSLGFERDRVVCATLQAPDAAELDAAATAIDELHEVRNELSRQAHKLGKCVCAYADALDSRTLVPDCADRPTRLNCELEPEAVEALATLLAPLNAKLETTEVPRIHWRLFGRTDRPGRFVARYEELLSRHPSGSEVFVPRTPLPPTPGSKLLAGLLALDDVVAVVRQDGGRALLVVREIDDDLVLDHFAYPDWHGAGARGVDVELSSLLLHLDDAQLARYREALEPPAQARAPMFTPREGYMVELDRAGLERVDRALLLAAHFAGQRYDEARETRVLPPLLVDRFAHQVPYGTEGKALRVRARLTEQGRQWIGETEKVAAFEALPSLGQLDFKPQWQPAVEEGVARLFVLRGQPTERLLFAGASALPDVLAAIETSAPGSIDGDIDDFEVAVPSGPLPGEFESRPGSETLREWLSLTPHELGVELVDGGQIIELELEPR</sequence>
<evidence type="ECO:0000313" key="1">
    <source>
        <dbReference type="EMBL" id="PRP92071.1"/>
    </source>
</evidence>
<organism evidence="1 2">
    <name type="scientific">Enhygromyxa salina</name>
    <dbReference type="NCBI Taxonomy" id="215803"/>
    <lineage>
        <taxon>Bacteria</taxon>
        <taxon>Pseudomonadati</taxon>
        <taxon>Myxococcota</taxon>
        <taxon>Polyangia</taxon>
        <taxon>Nannocystales</taxon>
        <taxon>Nannocystaceae</taxon>
        <taxon>Enhygromyxa</taxon>
    </lineage>
</organism>
<evidence type="ECO:0008006" key="3">
    <source>
        <dbReference type="Google" id="ProtNLM"/>
    </source>
</evidence>
<proteinExistence type="predicted"/>
<evidence type="ECO:0000313" key="2">
    <source>
        <dbReference type="Proteomes" id="UP000237968"/>
    </source>
</evidence>
<dbReference type="RefSeq" id="WP_146156134.1">
    <property type="nucleotide sequence ID" value="NZ_PVNK01000225.1"/>
</dbReference>
<protein>
    <recommendedName>
        <fullName evidence="3">Lipoprotein</fullName>
    </recommendedName>
</protein>
<gene>
    <name evidence="1" type="ORF">ENSA5_51650</name>
</gene>
<name>A0A2S9XHB4_9BACT</name>
<accession>A0A2S9XHB4</accession>
<dbReference type="EMBL" id="PVNK01000225">
    <property type="protein sequence ID" value="PRP92071.1"/>
    <property type="molecule type" value="Genomic_DNA"/>
</dbReference>
<reference evidence="1 2" key="1">
    <citation type="submission" date="2018-03" db="EMBL/GenBank/DDBJ databases">
        <title>Draft Genome Sequences of the Obligatory Marine Myxobacteria Enhygromyxa salina SWB005.</title>
        <authorList>
            <person name="Poehlein A."/>
            <person name="Moghaddam J.A."/>
            <person name="Harms H."/>
            <person name="Alanjari M."/>
            <person name="Koenig G.M."/>
            <person name="Daniel R."/>
            <person name="Schaeberle T.F."/>
        </authorList>
    </citation>
    <scope>NUCLEOTIDE SEQUENCE [LARGE SCALE GENOMIC DNA]</scope>
    <source>
        <strain evidence="1 2">SWB005</strain>
    </source>
</reference>
<comment type="caution">
    <text evidence="1">The sequence shown here is derived from an EMBL/GenBank/DDBJ whole genome shotgun (WGS) entry which is preliminary data.</text>
</comment>